<evidence type="ECO:0000313" key="2">
    <source>
        <dbReference type="EMBL" id="OKP01287.1"/>
    </source>
</evidence>
<evidence type="ECO:0000313" key="3">
    <source>
        <dbReference type="Proteomes" id="UP000186955"/>
    </source>
</evidence>
<keyword evidence="3" id="KW-1185">Reference proteome</keyword>
<dbReference type="Proteomes" id="UP000186955">
    <property type="component" value="Unassembled WGS sequence"/>
</dbReference>
<dbReference type="InterPro" id="IPR018535">
    <property type="entry name" value="DUF1996"/>
</dbReference>
<dbReference type="STRING" id="1316194.A0A1Q5TM25"/>
<organism evidence="2 3">
    <name type="scientific">Penicillium subrubescens</name>
    <dbReference type="NCBI Taxonomy" id="1316194"/>
    <lineage>
        <taxon>Eukaryota</taxon>
        <taxon>Fungi</taxon>
        <taxon>Dikarya</taxon>
        <taxon>Ascomycota</taxon>
        <taxon>Pezizomycotina</taxon>
        <taxon>Eurotiomycetes</taxon>
        <taxon>Eurotiomycetidae</taxon>
        <taxon>Eurotiales</taxon>
        <taxon>Aspergillaceae</taxon>
        <taxon>Penicillium</taxon>
    </lineage>
</organism>
<dbReference type="PANTHER" id="PTHR43662:SF12">
    <property type="entry name" value="DUF1996 DOMAIN-CONTAINING PROTEIN-RELATED"/>
    <property type="match status" value="1"/>
</dbReference>
<feature type="domain" description="DUF1996" evidence="1">
    <location>
        <begin position="13"/>
        <end position="130"/>
    </location>
</feature>
<evidence type="ECO:0000259" key="1">
    <source>
        <dbReference type="Pfam" id="PF09362"/>
    </source>
</evidence>
<dbReference type="OrthoDB" id="74764at2759"/>
<gene>
    <name evidence="2" type="ORF">PENSUB_7277</name>
</gene>
<accession>A0A1Q5TM25</accession>
<reference evidence="2 3" key="1">
    <citation type="submission" date="2016-10" db="EMBL/GenBank/DDBJ databases">
        <title>Genome sequence of the ascomycete fungus Penicillium subrubescens.</title>
        <authorList>
            <person name="De Vries R.P."/>
            <person name="Peng M."/>
            <person name="Dilokpimol A."/>
            <person name="Hilden K."/>
            <person name="Makela M.R."/>
            <person name="Grigoriev I."/>
            <person name="Riley R."/>
            <person name="Granchi Z."/>
        </authorList>
    </citation>
    <scope>NUCLEOTIDE SEQUENCE [LARGE SCALE GENOMIC DNA]</scope>
    <source>
        <strain evidence="2 3">CBS 132785</strain>
    </source>
</reference>
<protein>
    <recommendedName>
        <fullName evidence="1">DUF1996 domain-containing protein</fullName>
    </recommendedName>
</protein>
<dbReference type="PANTHER" id="PTHR43662">
    <property type="match status" value="1"/>
</dbReference>
<proteinExistence type="predicted"/>
<dbReference type="AlphaFoldDB" id="A0A1Q5TM25"/>
<dbReference type="EMBL" id="MNBE01000639">
    <property type="protein sequence ID" value="OKP01287.1"/>
    <property type="molecule type" value="Genomic_DNA"/>
</dbReference>
<sequence length="132" mass="14360">MVNSGYTMRKNIDSIVLPGRYTSHVHSFFGNDAVNATTSTTEALLDGCATNSNPKDLSANNGTALVPIEARYFKADYNKIDTAEIPFPTDFKVVAGNASATAAEQVDELWNMTWWCEYGSETTPNANGWPDA</sequence>
<name>A0A1Q5TM25_9EURO</name>
<dbReference type="Pfam" id="PF09362">
    <property type="entry name" value="DUF1996"/>
    <property type="match status" value="1"/>
</dbReference>
<comment type="caution">
    <text evidence="2">The sequence shown here is derived from an EMBL/GenBank/DDBJ whole genome shotgun (WGS) entry which is preliminary data.</text>
</comment>